<reference evidence="1 2" key="1">
    <citation type="submission" date="2014-04" db="EMBL/GenBank/DDBJ databases">
        <authorList>
            <consortium name="DOE Joint Genome Institute"/>
            <person name="Kuo A."/>
            <person name="Kohler A."/>
            <person name="Nagy L.G."/>
            <person name="Floudas D."/>
            <person name="Copeland A."/>
            <person name="Barry K.W."/>
            <person name="Cichocki N."/>
            <person name="Veneault-Fourrey C."/>
            <person name="LaButti K."/>
            <person name="Lindquist E.A."/>
            <person name="Lipzen A."/>
            <person name="Lundell T."/>
            <person name="Morin E."/>
            <person name="Murat C."/>
            <person name="Sun H."/>
            <person name="Tunlid A."/>
            <person name="Henrissat B."/>
            <person name="Grigoriev I.V."/>
            <person name="Hibbett D.S."/>
            <person name="Martin F."/>
            <person name="Nordberg H.P."/>
            <person name="Cantor M.N."/>
            <person name="Hua S.X."/>
        </authorList>
    </citation>
    <scope>NUCLEOTIDE SEQUENCE [LARGE SCALE GENOMIC DNA]</scope>
    <source>
        <strain evidence="1 2">LaAM-08-1</strain>
    </source>
</reference>
<proteinExistence type="predicted"/>
<accession>A0A0C9Y3M9</accession>
<dbReference type="EMBL" id="KN838567">
    <property type="protein sequence ID" value="KIK04697.1"/>
    <property type="molecule type" value="Genomic_DNA"/>
</dbReference>
<dbReference type="OrthoDB" id="2532648at2759"/>
<protein>
    <submittedName>
        <fullName evidence="1">Unplaced genomic scaffold K443scaffold_32, whole genome shotgun sequence</fullName>
    </submittedName>
</protein>
<dbReference type="Proteomes" id="UP000054477">
    <property type="component" value="Unassembled WGS sequence"/>
</dbReference>
<sequence length="180" mass="20070">MWVDIFPTIPAFTAQLVAVSHEYLTAPSTYTRMMHPLPALAHSKYPFYTPGGSDRRWKNLGEADGEGLEWGYCPDHWSFVSHGWYSAGPSAVCFLFLARSLGDRTLVRGADHEKDRRSWLGSLTAVFLFSHSHFLANTFISLGLLPPLSTCVLDVYLVVITCCYLPFISDVGDHSPSRLA</sequence>
<organism evidence="1 2">
    <name type="scientific">Laccaria amethystina LaAM-08-1</name>
    <dbReference type="NCBI Taxonomy" id="1095629"/>
    <lineage>
        <taxon>Eukaryota</taxon>
        <taxon>Fungi</taxon>
        <taxon>Dikarya</taxon>
        <taxon>Basidiomycota</taxon>
        <taxon>Agaricomycotina</taxon>
        <taxon>Agaricomycetes</taxon>
        <taxon>Agaricomycetidae</taxon>
        <taxon>Agaricales</taxon>
        <taxon>Agaricineae</taxon>
        <taxon>Hydnangiaceae</taxon>
        <taxon>Laccaria</taxon>
    </lineage>
</organism>
<evidence type="ECO:0000313" key="2">
    <source>
        <dbReference type="Proteomes" id="UP000054477"/>
    </source>
</evidence>
<dbReference type="HOGENOM" id="CLU_1496455_0_0_1"/>
<reference evidence="2" key="2">
    <citation type="submission" date="2015-01" db="EMBL/GenBank/DDBJ databases">
        <title>Evolutionary Origins and Diversification of the Mycorrhizal Mutualists.</title>
        <authorList>
            <consortium name="DOE Joint Genome Institute"/>
            <consortium name="Mycorrhizal Genomics Consortium"/>
            <person name="Kohler A."/>
            <person name="Kuo A."/>
            <person name="Nagy L.G."/>
            <person name="Floudas D."/>
            <person name="Copeland A."/>
            <person name="Barry K.W."/>
            <person name="Cichocki N."/>
            <person name="Veneault-Fourrey C."/>
            <person name="LaButti K."/>
            <person name="Lindquist E.A."/>
            <person name="Lipzen A."/>
            <person name="Lundell T."/>
            <person name="Morin E."/>
            <person name="Murat C."/>
            <person name="Riley R."/>
            <person name="Ohm R."/>
            <person name="Sun H."/>
            <person name="Tunlid A."/>
            <person name="Henrissat B."/>
            <person name="Grigoriev I.V."/>
            <person name="Hibbett D.S."/>
            <person name="Martin F."/>
        </authorList>
    </citation>
    <scope>NUCLEOTIDE SEQUENCE [LARGE SCALE GENOMIC DNA]</scope>
    <source>
        <strain evidence="2">LaAM-08-1</strain>
    </source>
</reference>
<gene>
    <name evidence="1" type="ORF">K443DRAFT_405813</name>
</gene>
<dbReference type="AlphaFoldDB" id="A0A0C9Y3M9"/>
<name>A0A0C9Y3M9_9AGAR</name>
<keyword evidence="2" id="KW-1185">Reference proteome</keyword>
<evidence type="ECO:0000313" key="1">
    <source>
        <dbReference type="EMBL" id="KIK04697.1"/>
    </source>
</evidence>